<sequence length="160" mass="18469">MSTSTANRLSSIRDLSSPDDWRYVDIKRNPADLNSRGMHPKDQRTGVWFNGSELLWKDPVAWTTQLGDFSGRLTERGPKKQTQVLTTLDNVRWFHCFSLPCSWSTLLQKIARLYQICGYVTPSYLRRHHYLLMLRPIPSGSVLITTNPKSTRRWRGTTAS</sequence>
<proteinExistence type="predicted"/>
<dbReference type="EMBL" id="JTDE01002298">
    <property type="protein sequence ID" value="KAF7257572.1"/>
    <property type="molecule type" value="Genomic_DNA"/>
</dbReference>
<dbReference type="OrthoDB" id="6150403at2759"/>
<accession>A0A8S9YS55</accession>
<dbReference type="PANTHER" id="PTHR47331">
    <property type="entry name" value="PHD-TYPE DOMAIN-CONTAINING PROTEIN"/>
    <property type="match status" value="1"/>
</dbReference>
<evidence type="ECO:0000313" key="2">
    <source>
        <dbReference type="Proteomes" id="UP000822476"/>
    </source>
</evidence>
<keyword evidence="2" id="KW-1185">Reference proteome</keyword>
<name>A0A8S9YS55_9TREM</name>
<evidence type="ECO:0000313" key="1">
    <source>
        <dbReference type="EMBL" id="KAF7257572.1"/>
    </source>
</evidence>
<comment type="caution">
    <text evidence="1">The sequence shown here is derived from an EMBL/GenBank/DDBJ whole genome shotgun (WGS) entry which is preliminary data.</text>
</comment>
<organism evidence="1 2">
    <name type="scientific">Paragonimus skrjabini miyazakii</name>
    <dbReference type="NCBI Taxonomy" id="59628"/>
    <lineage>
        <taxon>Eukaryota</taxon>
        <taxon>Metazoa</taxon>
        <taxon>Spiralia</taxon>
        <taxon>Lophotrochozoa</taxon>
        <taxon>Platyhelminthes</taxon>
        <taxon>Trematoda</taxon>
        <taxon>Digenea</taxon>
        <taxon>Plagiorchiida</taxon>
        <taxon>Troglotremata</taxon>
        <taxon>Troglotrematidae</taxon>
        <taxon>Paragonimus</taxon>
    </lineage>
</organism>
<dbReference type="PANTHER" id="PTHR47331:SF2">
    <property type="match status" value="1"/>
</dbReference>
<reference evidence="1" key="1">
    <citation type="submission" date="2019-07" db="EMBL/GenBank/DDBJ databases">
        <title>Annotation for the trematode Paragonimus miyazaki's.</title>
        <authorList>
            <person name="Choi Y.-J."/>
        </authorList>
    </citation>
    <scope>NUCLEOTIDE SEQUENCE</scope>
    <source>
        <strain evidence="1">Japan</strain>
    </source>
</reference>
<gene>
    <name evidence="1" type="ORF">EG68_05849</name>
</gene>
<dbReference type="Proteomes" id="UP000822476">
    <property type="component" value="Unassembled WGS sequence"/>
</dbReference>
<protein>
    <submittedName>
        <fullName evidence="1">Uncharacterized protein</fullName>
    </submittedName>
</protein>
<dbReference type="AlphaFoldDB" id="A0A8S9YS55"/>